<evidence type="ECO:0000256" key="2">
    <source>
        <dbReference type="SAM" id="Phobius"/>
    </source>
</evidence>
<feature type="coiled-coil region" evidence="1">
    <location>
        <begin position="137"/>
        <end position="167"/>
    </location>
</feature>
<name>A0A2N1PRW9_9BACT</name>
<proteinExistence type="predicted"/>
<dbReference type="Proteomes" id="UP000233256">
    <property type="component" value="Unassembled WGS sequence"/>
</dbReference>
<dbReference type="EMBL" id="PGXC01000003">
    <property type="protein sequence ID" value="PKK91012.1"/>
    <property type="molecule type" value="Genomic_DNA"/>
</dbReference>
<evidence type="ECO:0000256" key="1">
    <source>
        <dbReference type="SAM" id="Coils"/>
    </source>
</evidence>
<evidence type="ECO:0000313" key="3">
    <source>
        <dbReference type="EMBL" id="PKK91012.1"/>
    </source>
</evidence>
<comment type="caution">
    <text evidence="3">The sequence shown here is derived from an EMBL/GenBank/DDBJ whole genome shotgun (WGS) entry which is preliminary data.</text>
</comment>
<keyword evidence="2" id="KW-0472">Membrane</keyword>
<dbReference type="AlphaFoldDB" id="A0A2N1PRW9"/>
<reference evidence="3 4" key="1">
    <citation type="journal article" date="2017" name="ISME J.">
        <title>Potential for microbial H2 and metal transformations associated with novel bacteria and archaea in deep terrestrial subsurface sediments.</title>
        <authorList>
            <person name="Hernsdorf A.W."/>
            <person name="Amano Y."/>
            <person name="Miyakawa K."/>
            <person name="Ise K."/>
            <person name="Suzuki Y."/>
            <person name="Anantharaman K."/>
            <person name="Probst A."/>
            <person name="Burstein D."/>
            <person name="Thomas B.C."/>
            <person name="Banfield J.F."/>
        </authorList>
    </citation>
    <scope>NUCLEOTIDE SEQUENCE [LARGE SCALE GENOMIC DNA]</scope>
    <source>
        <strain evidence="3">HGW-Wallbacteria-1</strain>
    </source>
</reference>
<keyword evidence="2" id="KW-0812">Transmembrane</keyword>
<keyword evidence="2" id="KW-1133">Transmembrane helix</keyword>
<feature type="transmembrane region" description="Helical" evidence="2">
    <location>
        <begin position="21"/>
        <end position="41"/>
    </location>
</feature>
<sequence>MELLFPLKDISEVTLKKIQKTNCWVTGFACLLMGLLFLLALSGTPSLKTSWALEPSLPERINTLKVAEERVSLLNLINGLNLEPAQLSGLRDLSFKADRIRDEAADKSTELITELTETLNSLSASLIKNGPDAVELATRASEQKHRLREIRENLDQELVNMESLAIRILTPSQLEVMDSFKPCIVPPLDFREPVRVGSTPSKAGQEYLKRIREMKDKQYQKRKDLIVEKYISRIEKRHGVLTEEERKIQKQKAIRAMEGVRGMDEAEYRLNVPEILENLEPPQIRDETTLREVRKKVNSRKKHLSQVGRWFLSTNSSQILAALCGKKY</sequence>
<organism evidence="3 4">
    <name type="scientific">Candidatus Wallbacteria bacterium HGW-Wallbacteria-1</name>
    <dbReference type="NCBI Taxonomy" id="2013854"/>
    <lineage>
        <taxon>Bacteria</taxon>
        <taxon>Candidatus Walliibacteriota</taxon>
    </lineage>
</organism>
<protein>
    <submittedName>
        <fullName evidence="3">Uncharacterized protein</fullName>
    </submittedName>
</protein>
<keyword evidence="1" id="KW-0175">Coiled coil</keyword>
<accession>A0A2N1PRW9</accession>
<evidence type="ECO:0000313" key="4">
    <source>
        <dbReference type="Proteomes" id="UP000233256"/>
    </source>
</evidence>
<gene>
    <name evidence="3" type="ORF">CVV64_04370</name>
</gene>